<feature type="transmembrane region" description="Helical" evidence="7">
    <location>
        <begin position="171"/>
        <end position="192"/>
    </location>
</feature>
<feature type="transmembrane region" description="Helical" evidence="7">
    <location>
        <begin position="33"/>
        <end position="52"/>
    </location>
</feature>
<sequence length="789" mass="85912">MGGLTLAAGGWSSNLIVYLINEFNVKSIDAAQIANIVNGCMTLLPIIGAILADSFFGSFIVVLASSFVSLVGIGLITLTSTIDTLKPEPCENGSSLCMGPSKAQLAILYSSLALASIGVAGTRFTLATMGADQFDKPKQQGVFFNWYFCTMYIATLGSVVGIVYIQDHVSWGLGFGISFAANVIGLVVFVWGRRYYRLLKPQGSPFTRLACVLVATFRKRKVLLSTKSEDYCQEPMDGVTKLGGTTPTNSFKFLNHAALVTQGDTTSDGSIKKPWNLCTIQQVEDLKALIRISPIWTTGILLHTPIAMQMGLIVLQALSMNRHLGPHFQISAGTMMIFVMISTAGALAIIDRFIIPLFQKLTDTPPTILKRIGVGHALTVISMAISALVEAKRLSVARAHNLHGSSVVPMSAFWMVPQLLVVGVGEAFMFPGQVSLYYQEFPKSLKSTAAAMVAMIIGIAFYLSTAIIDFIRKTTGWLPDGINDGRMDNVYWVLTVLGLINFGYFLVCSWLFLNHAALVTQGDTTSDGSIKKPWNLCTIQEVEDLKALIRISPIWTTGILLHTPIAMQMGLIVLQALSMNRHLGPHFQISAGTMMIFVMISTAGALAIIDRFIIPLFQKLTDTPPTILKRIGVGHALTVISMAISALVEAKRLSVARAHNLHGSSVVPMSAFWMVPQLLVVGVGEAFMFPGQVSLYYQEFPKSLKSTAAAMVAMIIGIAFYLSTAIIDFIRKTTGWLPDGINDGRMDNVYWVLTVLGLINFGYFLVCSWLYKYQNVEKDEHTASSADPC</sequence>
<keyword evidence="5 7" id="KW-0472">Membrane</keyword>
<feature type="transmembrane region" description="Helical" evidence="7">
    <location>
        <begin position="630"/>
        <end position="650"/>
    </location>
</feature>
<feature type="transmembrane region" description="Helical" evidence="7">
    <location>
        <begin position="295"/>
        <end position="318"/>
    </location>
</feature>
<comment type="similarity">
    <text evidence="6">Belongs to the major facilitator superfamily. Phosphate:H(+) symporter (TC 2.A.1.9) family.</text>
</comment>
<evidence type="ECO:0000313" key="8">
    <source>
        <dbReference type="EMBL" id="PWA50035.1"/>
    </source>
</evidence>
<dbReference type="AlphaFoldDB" id="A0A2U1LM20"/>
<organism evidence="8 9">
    <name type="scientific">Artemisia annua</name>
    <name type="common">Sweet wormwood</name>
    <dbReference type="NCBI Taxonomy" id="35608"/>
    <lineage>
        <taxon>Eukaryota</taxon>
        <taxon>Viridiplantae</taxon>
        <taxon>Streptophyta</taxon>
        <taxon>Embryophyta</taxon>
        <taxon>Tracheophyta</taxon>
        <taxon>Spermatophyta</taxon>
        <taxon>Magnoliopsida</taxon>
        <taxon>eudicotyledons</taxon>
        <taxon>Gunneridae</taxon>
        <taxon>Pentapetalae</taxon>
        <taxon>asterids</taxon>
        <taxon>campanulids</taxon>
        <taxon>Asterales</taxon>
        <taxon>Asteraceae</taxon>
        <taxon>Asteroideae</taxon>
        <taxon>Anthemideae</taxon>
        <taxon>Artemisiinae</taxon>
        <taxon>Artemisia</taxon>
    </lineage>
</organism>
<dbReference type="SUPFAM" id="SSF103473">
    <property type="entry name" value="MFS general substrate transporter"/>
    <property type="match status" value="2"/>
</dbReference>
<keyword evidence="4 7" id="KW-1133">Transmembrane helix</keyword>
<feature type="transmembrane region" description="Helical" evidence="7">
    <location>
        <begin position="589"/>
        <end position="609"/>
    </location>
</feature>
<dbReference type="EMBL" id="PKPP01008689">
    <property type="protein sequence ID" value="PWA50035.1"/>
    <property type="molecule type" value="Genomic_DNA"/>
</dbReference>
<dbReference type="PANTHER" id="PTHR11654">
    <property type="entry name" value="OLIGOPEPTIDE TRANSPORTER-RELATED"/>
    <property type="match status" value="1"/>
</dbReference>
<comment type="caution">
    <text evidence="8">The sequence shown here is derived from an EMBL/GenBank/DDBJ whole genome shotgun (WGS) entry which is preliminary data.</text>
</comment>
<evidence type="ECO:0000256" key="1">
    <source>
        <dbReference type="ARBA" id="ARBA00004141"/>
    </source>
</evidence>
<keyword evidence="9" id="KW-1185">Reference proteome</keyword>
<evidence type="ECO:0000256" key="5">
    <source>
        <dbReference type="ARBA" id="ARBA00023136"/>
    </source>
</evidence>
<protein>
    <submittedName>
        <fullName evidence="8">Proton-dependent oligopeptide transporter family</fullName>
    </submittedName>
</protein>
<dbReference type="CDD" id="cd17416">
    <property type="entry name" value="MFS_NPF1_2"/>
    <property type="match status" value="1"/>
</dbReference>
<feature type="transmembrane region" description="Helical" evidence="7">
    <location>
        <begin position="670"/>
        <end position="689"/>
    </location>
</feature>
<feature type="transmembrane region" description="Helical" evidence="7">
    <location>
        <begin position="750"/>
        <end position="771"/>
    </location>
</feature>
<dbReference type="InterPro" id="IPR036259">
    <property type="entry name" value="MFS_trans_sf"/>
</dbReference>
<feature type="transmembrane region" description="Helical" evidence="7">
    <location>
        <begin position="59"/>
        <end position="82"/>
    </location>
</feature>
<reference evidence="8 9" key="1">
    <citation type="journal article" date="2018" name="Mol. Plant">
        <title>The genome of Artemisia annua provides insight into the evolution of Asteraceae family and artemisinin biosynthesis.</title>
        <authorList>
            <person name="Shen Q."/>
            <person name="Zhang L."/>
            <person name="Liao Z."/>
            <person name="Wang S."/>
            <person name="Yan T."/>
            <person name="Shi P."/>
            <person name="Liu M."/>
            <person name="Fu X."/>
            <person name="Pan Q."/>
            <person name="Wang Y."/>
            <person name="Lv Z."/>
            <person name="Lu X."/>
            <person name="Zhang F."/>
            <person name="Jiang W."/>
            <person name="Ma Y."/>
            <person name="Chen M."/>
            <person name="Hao X."/>
            <person name="Li L."/>
            <person name="Tang Y."/>
            <person name="Lv G."/>
            <person name="Zhou Y."/>
            <person name="Sun X."/>
            <person name="Brodelius P.E."/>
            <person name="Rose J.K.C."/>
            <person name="Tang K."/>
        </authorList>
    </citation>
    <scope>NUCLEOTIDE SEQUENCE [LARGE SCALE GENOMIC DNA]</scope>
    <source>
        <strain evidence="9">cv. Huhao1</strain>
        <tissue evidence="8">Leaf</tissue>
    </source>
</reference>
<gene>
    <name evidence="8" type="ORF">CTI12_AA472050</name>
</gene>
<dbReference type="Proteomes" id="UP000245207">
    <property type="component" value="Unassembled WGS sequence"/>
</dbReference>
<accession>A0A2U1LM20</accession>
<dbReference type="GO" id="GO:0006857">
    <property type="term" value="P:oligopeptide transport"/>
    <property type="evidence" value="ECO:0007669"/>
    <property type="project" value="InterPro"/>
</dbReference>
<evidence type="ECO:0000313" key="9">
    <source>
        <dbReference type="Proteomes" id="UP000245207"/>
    </source>
</evidence>
<feature type="transmembrane region" description="Helical" evidence="7">
    <location>
        <begin position="450"/>
        <end position="471"/>
    </location>
</feature>
<feature type="transmembrane region" description="Helical" evidence="7">
    <location>
        <begin position="709"/>
        <end position="730"/>
    </location>
</feature>
<evidence type="ECO:0000256" key="3">
    <source>
        <dbReference type="ARBA" id="ARBA00022692"/>
    </source>
</evidence>
<feature type="transmembrane region" description="Helical" evidence="7">
    <location>
        <begin position="330"/>
        <end position="350"/>
    </location>
</feature>
<dbReference type="Gene3D" id="1.20.1250.20">
    <property type="entry name" value="MFS general substrate transporter like domains"/>
    <property type="match status" value="2"/>
</dbReference>
<comment type="similarity">
    <text evidence="2">Belongs to the major facilitator superfamily. Proton-dependent oligopeptide transporter (POT/PTR) (TC 2.A.17) family.</text>
</comment>
<dbReference type="OrthoDB" id="8904098at2759"/>
<evidence type="ECO:0000256" key="2">
    <source>
        <dbReference type="ARBA" id="ARBA00005982"/>
    </source>
</evidence>
<evidence type="ECO:0000256" key="4">
    <source>
        <dbReference type="ARBA" id="ARBA00022989"/>
    </source>
</evidence>
<proteinExistence type="inferred from homology"/>
<comment type="subcellular location">
    <subcellularLocation>
        <location evidence="1">Membrane</location>
        <topology evidence="1">Multi-pass membrane protein</topology>
    </subcellularLocation>
</comment>
<dbReference type="Pfam" id="PF00854">
    <property type="entry name" value="PTR2"/>
    <property type="match status" value="2"/>
</dbReference>
<feature type="transmembrane region" description="Helical" evidence="7">
    <location>
        <begin position="411"/>
        <end position="430"/>
    </location>
</feature>
<feature type="transmembrane region" description="Helical" evidence="7">
    <location>
        <begin position="491"/>
        <end position="513"/>
    </location>
</feature>
<dbReference type="InterPro" id="IPR000109">
    <property type="entry name" value="POT_fam"/>
</dbReference>
<feature type="transmembrane region" description="Helical" evidence="7">
    <location>
        <begin position="142"/>
        <end position="165"/>
    </location>
</feature>
<dbReference type="InterPro" id="IPR018456">
    <property type="entry name" value="PTR2_symporter_CS"/>
</dbReference>
<name>A0A2U1LM20_ARTAN</name>
<evidence type="ECO:0000256" key="7">
    <source>
        <dbReference type="SAM" id="Phobius"/>
    </source>
</evidence>
<evidence type="ECO:0000256" key="6">
    <source>
        <dbReference type="ARBA" id="ARBA00044504"/>
    </source>
</evidence>
<feature type="transmembrane region" description="Helical" evidence="7">
    <location>
        <begin position="554"/>
        <end position="577"/>
    </location>
</feature>
<feature type="transmembrane region" description="Helical" evidence="7">
    <location>
        <begin position="102"/>
        <end position="121"/>
    </location>
</feature>
<dbReference type="GO" id="GO:0022857">
    <property type="term" value="F:transmembrane transporter activity"/>
    <property type="evidence" value="ECO:0007669"/>
    <property type="project" value="InterPro"/>
</dbReference>
<dbReference type="GO" id="GO:0016020">
    <property type="term" value="C:membrane"/>
    <property type="evidence" value="ECO:0007669"/>
    <property type="project" value="UniProtKB-SubCell"/>
</dbReference>
<dbReference type="PROSITE" id="PS01022">
    <property type="entry name" value="PTR2_1"/>
    <property type="match status" value="1"/>
</dbReference>
<keyword evidence="3 7" id="KW-0812">Transmembrane</keyword>